<keyword evidence="5" id="KW-0653">Protein transport</keyword>
<dbReference type="PANTHER" id="PTHR13673">
    <property type="entry name" value="ESOPHAGEAL CANCER ASSOCIATED PROTEIN"/>
    <property type="match status" value="1"/>
</dbReference>
<feature type="region of interest" description="Disordered" evidence="6">
    <location>
        <begin position="68"/>
        <end position="107"/>
    </location>
</feature>
<dbReference type="GO" id="GO:0032456">
    <property type="term" value="P:endocytic recycling"/>
    <property type="evidence" value="ECO:0007669"/>
    <property type="project" value="InterPro"/>
</dbReference>
<reference evidence="7" key="3">
    <citation type="submission" date="2015-02" db="UniProtKB">
        <authorList>
            <consortium name="EnsemblProtists"/>
        </authorList>
    </citation>
    <scope>IDENTIFICATION</scope>
    <source>
        <strain evidence="7">DAOM BR144</strain>
    </source>
</reference>
<dbReference type="eggNOG" id="KOG3682">
    <property type="taxonomic scope" value="Eukaryota"/>
</dbReference>
<feature type="compositionally biased region" description="Polar residues" evidence="6">
    <location>
        <begin position="68"/>
        <end position="78"/>
    </location>
</feature>
<name>K3WSD6_GLOUD</name>
<comment type="subcellular location">
    <subcellularLocation>
        <location evidence="1">Endosome</location>
    </subcellularLocation>
</comment>
<keyword evidence="3" id="KW-0813">Transport</keyword>
<evidence type="ECO:0000256" key="3">
    <source>
        <dbReference type="ARBA" id="ARBA00022448"/>
    </source>
</evidence>
<dbReference type="InterPro" id="IPR029705">
    <property type="entry name" value="VPS35L"/>
</dbReference>
<dbReference type="GO" id="GO:0005768">
    <property type="term" value="C:endosome"/>
    <property type="evidence" value="ECO:0007669"/>
    <property type="project" value="UniProtKB-SubCell"/>
</dbReference>
<evidence type="ECO:0000256" key="2">
    <source>
        <dbReference type="ARBA" id="ARBA00010704"/>
    </source>
</evidence>
<dbReference type="VEuPathDB" id="FungiDB:PYU1_G007864"/>
<organism evidence="7 8">
    <name type="scientific">Globisporangium ultimum (strain ATCC 200006 / CBS 805.95 / DAOM BR144)</name>
    <name type="common">Pythium ultimum</name>
    <dbReference type="NCBI Taxonomy" id="431595"/>
    <lineage>
        <taxon>Eukaryota</taxon>
        <taxon>Sar</taxon>
        <taxon>Stramenopiles</taxon>
        <taxon>Oomycota</taxon>
        <taxon>Peronosporomycetes</taxon>
        <taxon>Pythiales</taxon>
        <taxon>Pythiaceae</taxon>
        <taxon>Globisporangium</taxon>
    </lineage>
</organism>
<sequence length="1035" mass="115760">MAKVLVGQMTKEEPMTKSVDDSEQLDPLKQELVVLQDGDIDPLGVLSAGLPGSNDSLSSAGLMTTSNDAALSSTTTTPLRLDQKRSSRTIPDSPAALSLQKQAPPPTTKQLWKIHKDRVLQKFENVTFKIKASMLEAHDIENEISWTSRAQYGPRDDRDPIATDGIHVLKKTRERLEMLERRPSSSGSSAKKEDRTVEMSQSEYVEKIHIMENELVAAWNQNQKVAALRIAIKSVKLLGDTTSSPQLYPCVFVLVSDLLDTFGNLVFERIKARGSEDENGQPLPTPLSENFVSSDVNIHAKETCRNWFYKTACIRELLPRIYIEIALLKCYRFLCDGEYPQIVARLSNMIKGVGEPMVALYTRVYLALSGSELLPPSDKTAVLSSLFDYFFSYNQFQATKLEKWLETNNMTQEEYLGLHSPAVEWLMKCAASDCHHEVFDTILAHYREYSDNSMVLKHICEAFGAQFYASRPLVMLHLMRLSTPSQYTKCHLYSLLALQLSASPTLTTSKEGKLQFLNDAWTSITSQEDIAQYMECAAAYMKLIVAHFSHREALILLKDVVRHLNAATPDELTPKVYNLMGALIENVVYGAQEHFEFFTKLIPSSEFLSLMGMFKRESSVGVAKKVLRAFVSLDRKSAKYATASGSRTHDASRYDEKQQEEEEEALLMLFIDCRSAFYKLEHVKTTLAKNVLTLAMQVHKRAARQSLVAAAAIGMHNDQKVKNHRNFIKSCLAYAHITIPSISDPFRKLELMTLSAKVALINNCLPQMDALLKAAIVQITELDPSKFYYQHQVPTGSTMDSGAIDDLEFLQDADSHTSEADGLVRTIGDLVSVLVYAPSLTDDDAFYFVNGLRKAVLERMAWEKMTLSPIPRVQVAATRSRVRILLFLMQLYGLWGQRQLPQRIAGLDSNDVLYGGDDSFSEQVHLHFTATIEDIVREIEAMDHIRVPGDDEKSDTNALPGAVSATQTIPMEVQLCQIELMLDFVNQVTPMLGQDECSPATTLDSSNLDAFSAGEVNKSRRRNEAAAALCLCANA</sequence>
<reference evidence="8" key="2">
    <citation type="submission" date="2010-04" db="EMBL/GenBank/DDBJ databases">
        <authorList>
            <person name="Buell R."/>
            <person name="Hamilton J."/>
            <person name="Hostetler J."/>
        </authorList>
    </citation>
    <scope>NUCLEOTIDE SEQUENCE [LARGE SCALE GENOMIC DNA]</scope>
    <source>
        <strain evidence="8">DAOM:BR144</strain>
    </source>
</reference>
<dbReference type="OMA" id="RVEVCKN"/>
<dbReference type="EMBL" id="GL376617">
    <property type="status" value="NOT_ANNOTATED_CDS"/>
    <property type="molecule type" value="Genomic_DNA"/>
</dbReference>
<keyword evidence="4" id="KW-0967">Endosome</keyword>
<dbReference type="STRING" id="431595.K3WSD6"/>
<dbReference type="EnsemblProtists" id="PYU1_T007880">
    <property type="protein sequence ID" value="PYU1_T007880"/>
    <property type="gene ID" value="PYU1_G007864"/>
</dbReference>
<evidence type="ECO:0000256" key="6">
    <source>
        <dbReference type="SAM" id="MobiDB-lite"/>
    </source>
</evidence>
<evidence type="ECO:0000256" key="4">
    <source>
        <dbReference type="ARBA" id="ARBA00022753"/>
    </source>
</evidence>
<dbReference type="InParanoid" id="K3WSD6"/>
<reference evidence="8" key="1">
    <citation type="journal article" date="2010" name="Genome Biol.">
        <title>Genome sequence of the necrotrophic plant pathogen Pythium ultimum reveals original pathogenicity mechanisms and effector repertoire.</title>
        <authorList>
            <person name="Levesque C.A."/>
            <person name="Brouwer H."/>
            <person name="Cano L."/>
            <person name="Hamilton J.P."/>
            <person name="Holt C."/>
            <person name="Huitema E."/>
            <person name="Raffaele S."/>
            <person name="Robideau G.P."/>
            <person name="Thines M."/>
            <person name="Win J."/>
            <person name="Zerillo M.M."/>
            <person name="Beakes G.W."/>
            <person name="Boore J.L."/>
            <person name="Busam D."/>
            <person name="Dumas B."/>
            <person name="Ferriera S."/>
            <person name="Fuerstenberg S.I."/>
            <person name="Gachon C.M."/>
            <person name="Gaulin E."/>
            <person name="Govers F."/>
            <person name="Grenville-Briggs L."/>
            <person name="Horner N."/>
            <person name="Hostetler J."/>
            <person name="Jiang R.H."/>
            <person name="Johnson J."/>
            <person name="Krajaejun T."/>
            <person name="Lin H."/>
            <person name="Meijer H.J."/>
            <person name="Moore B."/>
            <person name="Morris P."/>
            <person name="Phuntmart V."/>
            <person name="Puiu D."/>
            <person name="Shetty J."/>
            <person name="Stajich J.E."/>
            <person name="Tripathy S."/>
            <person name="Wawra S."/>
            <person name="van West P."/>
            <person name="Whitty B.R."/>
            <person name="Coutinho P.M."/>
            <person name="Henrissat B."/>
            <person name="Martin F."/>
            <person name="Thomas P.D."/>
            <person name="Tyler B.M."/>
            <person name="De Vries R.P."/>
            <person name="Kamoun S."/>
            <person name="Yandell M."/>
            <person name="Tisserat N."/>
            <person name="Buell C.R."/>
        </authorList>
    </citation>
    <scope>NUCLEOTIDE SEQUENCE</scope>
    <source>
        <strain evidence="8">DAOM:BR144</strain>
    </source>
</reference>
<keyword evidence="8" id="KW-1185">Reference proteome</keyword>
<dbReference type="Proteomes" id="UP000019132">
    <property type="component" value="Unassembled WGS sequence"/>
</dbReference>
<proteinExistence type="inferred from homology"/>
<dbReference type="HOGENOM" id="CLU_003054_0_0_1"/>
<evidence type="ECO:0000313" key="7">
    <source>
        <dbReference type="EnsemblProtists" id="PYU1_T007880"/>
    </source>
</evidence>
<evidence type="ECO:0000313" key="8">
    <source>
        <dbReference type="Proteomes" id="UP000019132"/>
    </source>
</evidence>
<feature type="region of interest" description="Disordered" evidence="6">
    <location>
        <begin position="179"/>
        <end position="198"/>
    </location>
</feature>
<comment type="similarity">
    <text evidence="2">Belongs to the VPS35L family.</text>
</comment>
<feature type="region of interest" description="Disordered" evidence="6">
    <location>
        <begin position="1"/>
        <end position="25"/>
    </location>
</feature>
<feature type="compositionally biased region" description="Basic and acidic residues" evidence="6">
    <location>
        <begin position="10"/>
        <end position="20"/>
    </location>
</feature>
<evidence type="ECO:0000256" key="5">
    <source>
        <dbReference type="ARBA" id="ARBA00022927"/>
    </source>
</evidence>
<accession>K3WSD6</accession>
<dbReference type="GO" id="GO:0015031">
    <property type="term" value="P:protein transport"/>
    <property type="evidence" value="ECO:0007669"/>
    <property type="project" value="UniProtKB-KW"/>
</dbReference>
<protein>
    <submittedName>
        <fullName evidence="7">Uncharacterized protein</fullName>
    </submittedName>
</protein>
<dbReference type="PANTHER" id="PTHR13673:SF0">
    <property type="entry name" value="VPS35 ENDOSOMAL PROTEIN-SORTING FACTOR-LIKE"/>
    <property type="match status" value="1"/>
</dbReference>
<dbReference type="AlphaFoldDB" id="K3WSD6"/>
<evidence type="ECO:0000256" key="1">
    <source>
        <dbReference type="ARBA" id="ARBA00004177"/>
    </source>
</evidence>